<protein>
    <submittedName>
        <fullName evidence="2">Uncharacterized protein</fullName>
    </submittedName>
</protein>
<reference evidence="2" key="1">
    <citation type="journal article" date="2013" name="Nat. Commun.">
        <title>Whole-genome sequencing of Oryza brachyantha reveals mechanisms underlying Oryza genome evolution.</title>
        <authorList>
            <person name="Chen J."/>
            <person name="Huang Q."/>
            <person name="Gao D."/>
            <person name="Wang J."/>
            <person name="Lang Y."/>
            <person name="Liu T."/>
            <person name="Li B."/>
            <person name="Bai Z."/>
            <person name="Luis Goicoechea J."/>
            <person name="Liang C."/>
            <person name="Chen C."/>
            <person name="Zhang W."/>
            <person name="Sun S."/>
            <person name="Liao Y."/>
            <person name="Zhang X."/>
            <person name="Yang L."/>
            <person name="Song C."/>
            <person name="Wang M."/>
            <person name="Shi J."/>
            <person name="Liu G."/>
            <person name="Liu J."/>
            <person name="Zhou H."/>
            <person name="Zhou W."/>
            <person name="Yu Q."/>
            <person name="An N."/>
            <person name="Chen Y."/>
            <person name="Cai Q."/>
            <person name="Wang B."/>
            <person name="Liu B."/>
            <person name="Min J."/>
            <person name="Huang Y."/>
            <person name="Wu H."/>
            <person name="Li Z."/>
            <person name="Zhang Y."/>
            <person name="Yin Y."/>
            <person name="Song W."/>
            <person name="Jiang J."/>
            <person name="Jackson S.A."/>
            <person name="Wing R.A."/>
            <person name="Wang J."/>
            <person name="Chen M."/>
        </authorList>
    </citation>
    <scope>NUCLEOTIDE SEQUENCE [LARGE SCALE GENOMIC DNA]</scope>
    <source>
        <strain evidence="2">cv. IRGC 101232</strain>
    </source>
</reference>
<dbReference type="AlphaFoldDB" id="J3N205"/>
<evidence type="ECO:0000313" key="2">
    <source>
        <dbReference type="EnsemblPlants" id="OB10G15530.1"/>
    </source>
</evidence>
<dbReference type="Gramene" id="OB10G15530.1">
    <property type="protein sequence ID" value="OB10G15530.1"/>
    <property type="gene ID" value="OB10G15530"/>
</dbReference>
<dbReference type="HOGENOM" id="CLU_1186577_0_0_1"/>
<reference evidence="2" key="2">
    <citation type="submission" date="2013-04" db="UniProtKB">
        <authorList>
            <consortium name="EnsemblPlants"/>
        </authorList>
    </citation>
    <scope>IDENTIFICATION</scope>
</reference>
<dbReference type="EnsemblPlants" id="OB10G15530.1">
    <property type="protein sequence ID" value="OB10G15530.1"/>
    <property type="gene ID" value="OB10G15530"/>
</dbReference>
<evidence type="ECO:0000313" key="3">
    <source>
        <dbReference type="Proteomes" id="UP000006038"/>
    </source>
</evidence>
<proteinExistence type="predicted"/>
<organism evidence="2">
    <name type="scientific">Oryza brachyantha</name>
    <name type="common">malo sina</name>
    <dbReference type="NCBI Taxonomy" id="4533"/>
    <lineage>
        <taxon>Eukaryota</taxon>
        <taxon>Viridiplantae</taxon>
        <taxon>Streptophyta</taxon>
        <taxon>Embryophyta</taxon>
        <taxon>Tracheophyta</taxon>
        <taxon>Spermatophyta</taxon>
        <taxon>Magnoliopsida</taxon>
        <taxon>Liliopsida</taxon>
        <taxon>Poales</taxon>
        <taxon>Poaceae</taxon>
        <taxon>BOP clade</taxon>
        <taxon>Oryzoideae</taxon>
        <taxon>Oryzeae</taxon>
        <taxon>Oryzinae</taxon>
        <taxon>Oryza</taxon>
    </lineage>
</organism>
<sequence>MTVVKVAASGSTPARSISARRRSMAGTRPASPRRWSMEVPVEYRANHLSSPTASVSSQLSACESVICVVKWYMQQEARNLPICHRRCSLVAVQPVCAILLGSLPADRPRLQALPPTLIVEALPTTTRSRSSAVGVCRVSCAHHKLLELAAIFPSGGEARVLGDDALRLLELHVGMGELVDLGGDAQARHMRRQQLLVQWVPQYLRLAPRPVRLLGAAHRGRLVLARLPPSIATP</sequence>
<evidence type="ECO:0000256" key="1">
    <source>
        <dbReference type="SAM" id="MobiDB-lite"/>
    </source>
</evidence>
<dbReference type="Proteomes" id="UP000006038">
    <property type="component" value="Chromosome 10"/>
</dbReference>
<name>J3N205_ORYBR</name>
<feature type="region of interest" description="Disordered" evidence="1">
    <location>
        <begin position="1"/>
        <end position="33"/>
    </location>
</feature>
<accession>J3N205</accession>
<keyword evidence="3" id="KW-1185">Reference proteome</keyword>